<evidence type="ECO:0000259" key="2">
    <source>
        <dbReference type="Pfam" id="PF04002"/>
    </source>
</evidence>
<gene>
    <name evidence="3" type="ORF">SAMN04488524_0675</name>
</gene>
<sequence length="169" mass="19485">MRKAFTYNLLFNYKTEIMYQAVEFTTSYLNEPKHNYYSRRPAVRRYITGNSYNTYQMAKEAIPERQGYWLMLFDGTGALAHTEKLGDQTSGFGEIGTILHTALRQECLSIVLVSCANDYYQANRKDLVYNINLIAAACGISMVLLDHIVMEPDGYYSYRDNGLLSYMEN</sequence>
<evidence type="ECO:0000313" key="3">
    <source>
        <dbReference type="EMBL" id="SMC47094.1"/>
    </source>
</evidence>
<dbReference type="AlphaFoldDB" id="A0A1W1ZFB1"/>
<dbReference type="InterPro" id="IPR025657">
    <property type="entry name" value="RadC_JAB"/>
</dbReference>
<evidence type="ECO:0000256" key="1">
    <source>
        <dbReference type="SAM" id="Phobius"/>
    </source>
</evidence>
<feature type="domain" description="RadC-like JAB" evidence="2">
    <location>
        <begin position="65"/>
        <end position="163"/>
    </location>
</feature>
<proteinExistence type="predicted"/>
<feature type="transmembrane region" description="Helical" evidence="1">
    <location>
        <begin position="127"/>
        <end position="150"/>
    </location>
</feature>
<keyword evidence="1" id="KW-1133">Transmembrane helix</keyword>
<dbReference type="Pfam" id="PF04002">
    <property type="entry name" value="RadC"/>
    <property type="match status" value="1"/>
</dbReference>
<protein>
    <submittedName>
        <fullName evidence="3">RadC-like JAB domain-containing protein</fullName>
    </submittedName>
</protein>
<keyword evidence="1" id="KW-0812">Transmembrane</keyword>
<accession>A0A1W1ZFB1</accession>
<name>A0A1W1ZFB1_9SPHI</name>
<organism evidence="3 4">
    <name type="scientific">Pedobacter africanus</name>
    <dbReference type="NCBI Taxonomy" id="151894"/>
    <lineage>
        <taxon>Bacteria</taxon>
        <taxon>Pseudomonadati</taxon>
        <taxon>Bacteroidota</taxon>
        <taxon>Sphingobacteriia</taxon>
        <taxon>Sphingobacteriales</taxon>
        <taxon>Sphingobacteriaceae</taxon>
        <taxon>Pedobacter</taxon>
    </lineage>
</organism>
<dbReference type="Proteomes" id="UP000192756">
    <property type="component" value="Unassembled WGS sequence"/>
</dbReference>
<keyword evidence="1" id="KW-0472">Membrane</keyword>
<keyword evidence="4" id="KW-1185">Reference proteome</keyword>
<reference evidence="4" key="1">
    <citation type="submission" date="2017-04" db="EMBL/GenBank/DDBJ databases">
        <authorList>
            <person name="Varghese N."/>
            <person name="Submissions S."/>
        </authorList>
    </citation>
    <scope>NUCLEOTIDE SEQUENCE [LARGE SCALE GENOMIC DNA]</scope>
    <source>
        <strain evidence="4">DSM 12126</strain>
    </source>
</reference>
<dbReference type="EMBL" id="FWXT01000001">
    <property type="protein sequence ID" value="SMC47094.1"/>
    <property type="molecule type" value="Genomic_DNA"/>
</dbReference>
<dbReference type="Gene3D" id="3.40.140.10">
    <property type="entry name" value="Cytidine Deaminase, domain 2"/>
    <property type="match status" value="1"/>
</dbReference>
<evidence type="ECO:0000313" key="4">
    <source>
        <dbReference type="Proteomes" id="UP000192756"/>
    </source>
</evidence>